<dbReference type="Gene3D" id="1.10.443.10">
    <property type="entry name" value="Intergrase catalytic core"/>
    <property type="match status" value="1"/>
</dbReference>
<dbReference type="SUPFAM" id="SSF56349">
    <property type="entry name" value="DNA breaking-rejoining enzymes"/>
    <property type="match status" value="1"/>
</dbReference>
<evidence type="ECO:0000313" key="9">
    <source>
        <dbReference type="Proteomes" id="UP001597173"/>
    </source>
</evidence>
<comment type="caution">
    <text evidence="8">The sequence shown here is derived from an EMBL/GenBank/DDBJ whole genome shotgun (WGS) entry which is preliminary data.</text>
</comment>
<gene>
    <name evidence="8" type="ORF">ACFQ33_10150</name>
</gene>
<keyword evidence="2" id="KW-0229">DNA integration</keyword>
<dbReference type="Gene3D" id="1.10.150.130">
    <property type="match status" value="1"/>
</dbReference>
<feature type="domain" description="Tyr recombinase" evidence="6">
    <location>
        <begin position="161"/>
        <end position="335"/>
    </location>
</feature>
<evidence type="ECO:0000256" key="4">
    <source>
        <dbReference type="ARBA" id="ARBA00023172"/>
    </source>
</evidence>
<dbReference type="PROSITE" id="PS51898">
    <property type="entry name" value="TYR_RECOMBINASE"/>
    <property type="match status" value="1"/>
</dbReference>
<dbReference type="CDD" id="cd00796">
    <property type="entry name" value="INT_Rci_Hp1_C"/>
    <property type="match status" value="1"/>
</dbReference>
<evidence type="ECO:0000313" key="8">
    <source>
        <dbReference type="EMBL" id="MFD1328251.1"/>
    </source>
</evidence>
<dbReference type="RefSeq" id="WP_374838400.1">
    <property type="nucleotide sequence ID" value="NZ_JBHEEW010000007.1"/>
</dbReference>
<dbReference type="PANTHER" id="PTHR30349:SF64">
    <property type="entry name" value="PROPHAGE INTEGRASE INTD-RELATED"/>
    <property type="match status" value="1"/>
</dbReference>
<dbReference type="InterPro" id="IPR011010">
    <property type="entry name" value="DNA_brk_join_enz"/>
</dbReference>
<evidence type="ECO:0000256" key="1">
    <source>
        <dbReference type="ARBA" id="ARBA00008857"/>
    </source>
</evidence>
<feature type="domain" description="Core-binding (CB)" evidence="7">
    <location>
        <begin position="61"/>
        <end position="139"/>
    </location>
</feature>
<proteinExistence type="inferred from homology"/>
<comment type="similarity">
    <text evidence="1">Belongs to the 'phage' integrase family.</text>
</comment>
<dbReference type="Proteomes" id="UP001597173">
    <property type="component" value="Unassembled WGS sequence"/>
</dbReference>
<evidence type="ECO:0000256" key="3">
    <source>
        <dbReference type="ARBA" id="ARBA00023125"/>
    </source>
</evidence>
<sequence>MVTVDLKGIHKVKAKGKTYYYAWRGGPRLKGAPGDPEFLPSYNEAIENRRIPDAGKFRALVTLYRASPDYEKLAASTKKNWSPWLDRISEHFGDLSIAQFDRPERIRPLIRKWRAKYAATPRSADYGMQVLSRILSYAVDPLAKITSNPCEGIKQLYTNDRAAIIWEKEDIDAILAVSSEEVGFAIQLAAHTGLRAGDLFRLSWTHVRDKAIIIATGKSGHKREAVIPLYADLQELLTRIPKRAVTILTNTRKRPWTVNGFSSSFNDAKTEAGLDERNLHFHDLRGTAATKFYTAGLSERVIGEILGWEEESVAKIIRRYVSRTAATDAVIRQLDEARHRRD</sequence>
<dbReference type="InterPro" id="IPR002104">
    <property type="entry name" value="Integrase_catalytic"/>
</dbReference>
<name>A0ABW3YWH0_MYCRA</name>
<dbReference type="EMBL" id="JBHTNF010000005">
    <property type="protein sequence ID" value="MFD1328251.1"/>
    <property type="molecule type" value="Genomic_DNA"/>
</dbReference>
<keyword evidence="3 5" id="KW-0238">DNA-binding</keyword>
<dbReference type="InterPro" id="IPR044068">
    <property type="entry name" value="CB"/>
</dbReference>
<dbReference type="InterPro" id="IPR050090">
    <property type="entry name" value="Tyrosine_recombinase_XerCD"/>
</dbReference>
<reference evidence="9" key="1">
    <citation type="journal article" date="2019" name="Int. J. Syst. Evol. Microbiol.">
        <title>The Global Catalogue of Microorganisms (GCM) 10K type strain sequencing project: providing services to taxonomists for standard genome sequencing and annotation.</title>
        <authorList>
            <consortium name="The Broad Institute Genomics Platform"/>
            <consortium name="The Broad Institute Genome Sequencing Center for Infectious Disease"/>
            <person name="Wu L."/>
            <person name="Ma J."/>
        </authorList>
    </citation>
    <scope>NUCLEOTIDE SEQUENCE [LARGE SCALE GENOMIC DNA]</scope>
    <source>
        <strain evidence="9">CCUG 55609</strain>
    </source>
</reference>
<dbReference type="PROSITE" id="PS51900">
    <property type="entry name" value="CB"/>
    <property type="match status" value="1"/>
</dbReference>
<dbReference type="InterPro" id="IPR013762">
    <property type="entry name" value="Integrase-like_cat_sf"/>
</dbReference>
<keyword evidence="9" id="KW-1185">Reference proteome</keyword>
<dbReference type="InterPro" id="IPR010998">
    <property type="entry name" value="Integrase_recombinase_N"/>
</dbReference>
<evidence type="ECO:0000259" key="6">
    <source>
        <dbReference type="PROSITE" id="PS51898"/>
    </source>
</evidence>
<evidence type="ECO:0000259" key="7">
    <source>
        <dbReference type="PROSITE" id="PS51900"/>
    </source>
</evidence>
<protein>
    <submittedName>
        <fullName evidence="8">Tyrosine-type recombinase/integrase</fullName>
    </submittedName>
</protein>
<accession>A0ABW3YWH0</accession>
<evidence type="ECO:0000256" key="5">
    <source>
        <dbReference type="PROSITE-ProRule" id="PRU01248"/>
    </source>
</evidence>
<dbReference type="Pfam" id="PF00589">
    <property type="entry name" value="Phage_integrase"/>
    <property type="match status" value="1"/>
</dbReference>
<organism evidence="8 9">
    <name type="scientific">Mycoplana ramosa</name>
    <name type="common">Mycoplana bullata</name>
    <dbReference type="NCBI Taxonomy" id="40837"/>
    <lineage>
        <taxon>Bacteria</taxon>
        <taxon>Pseudomonadati</taxon>
        <taxon>Pseudomonadota</taxon>
        <taxon>Alphaproteobacteria</taxon>
        <taxon>Hyphomicrobiales</taxon>
        <taxon>Rhizobiaceae</taxon>
        <taxon>Mycoplana</taxon>
    </lineage>
</organism>
<dbReference type="PANTHER" id="PTHR30349">
    <property type="entry name" value="PHAGE INTEGRASE-RELATED"/>
    <property type="match status" value="1"/>
</dbReference>
<keyword evidence="4" id="KW-0233">DNA recombination</keyword>
<evidence type="ECO:0000256" key="2">
    <source>
        <dbReference type="ARBA" id="ARBA00022908"/>
    </source>
</evidence>